<proteinExistence type="predicted"/>
<reference evidence="1" key="1">
    <citation type="submission" date="2021-03" db="EMBL/GenBank/DDBJ databases">
        <title>Molecular epidemiology and mechanisms of colistin and carbapenem resistance in Enterobacteriaceae from clinical isolates, the environment and porcine samples in Pretoria, South Africa.</title>
        <authorList>
            <person name="Bogoshi D."/>
            <person name="Mbelle N.M."/>
            <person name="Naidoo V."/>
            <person name="Osei Sekyere J."/>
        </authorList>
    </citation>
    <scope>NUCLEOTIDE SEQUENCE</scope>
    <source>
        <strain evidence="1">C052</strain>
    </source>
</reference>
<gene>
    <name evidence="1" type="ORF">J4727_16100</name>
</gene>
<dbReference type="EMBL" id="JAGETQ010000117">
    <property type="protein sequence ID" value="MBO1916486.1"/>
    <property type="molecule type" value="Genomic_DNA"/>
</dbReference>
<comment type="caution">
    <text evidence="1">The sequence shown here is derived from an EMBL/GenBank/DDBJ whole genome shotgun (WGS) entry which is preliminary data.</text>
</comment>
<organism evidence="1 2">
    <name type="scientific">Providencia rettgeri</name>
    <dbReference type="NCBI Taxonomy" id="587"/>
    <lineage>
        <taxon>Bacteria</taxon>
        <taxon>Pseudomonadati</taxon>
        <taxon>Pseudomonadota</taxon>
        <taxon>Gammaproteobacteria</taxon>
        <taxon>Enterobacterales</taxon>
        <taxon>Morganellaceae</taxon>
        <taxon>Providencia</taxon>
    </lineage>
</organism>
<dbReference type="AlphaFoldDB" id="A0A939NCD6"/>
<dbReference type="Proteomes" id="UP000664477">
    <property type="component" value="Unassembled WGS sequence"/>
</dbReference>
<sequence length="80" mass="9013">MGQSLLPHTRAICDIQLLIRAYPHMVAVREHVFTIAPDDTRPSTLPSAQSKNALKQSTWHREQLLAGSTNCPEYKPRATF</sequence>
<protein>
    <submittedName>
        <fullName evidence="1">Uncharacterized protein</fullName>
    </submittedName>
</protein>
<evidence type="ECO:0000313" key="1">
    <source>
        <dbReference type="EMBL" id="MBO1916486.1"/>
    </source>
</evidence>
<evidence type="ECO:0000313" key="2">
    <source>
        <dbReference type="Proteomes" id="UP000664477"/>
    </source>
</evidence>
<name>A0A939NCD6_PRORE</name>
<accession>A0A939NCD6</accession>